<dbReference type="InterPro" id="IPR046373">
    <property type="entry name" value="Acyl-CoA_Oxase/DH_mid-dom_sf"/>
</dbReference>
<evidence type="ECO:0000259" key="12">
    <source>
        <dbReference type="Pfam" id="PF00441"/>
    </source>
</evidence>
<accession>A0ABT0DNV3</accession>
<feature type="domain" description="Acyl-CoA dehydrogenase/oxidase N-terminal" evidence="14">
    <location>
        <begin position="38"/>
        <end position="150"/>
    </location>
</feature>
<dbReference type="InterPro" id="IPR009075">
    <property type="entry name" value="AcylCo_DH/oxidase_C"/>
</dbReference>
<evidence type="ECO:0000256" key="2">
    <source>
        <dbReference type="ARBA" id="ARBA00009347"/>
    </source>
</evidence>
<evidence type="ECO:0000256" key="7">
    <source>
        <dbReference type="ARBA" id="ARBA00037899"/>
    </source>
</evidence>
<evidence type="ECO:0000256" key="1">
    <source>
        <dbReference type="ARBA" id="ARBA00001974"/>
    </source>
</evidence>
<dbReference type="InterPro" id="IPR006091">
    <property type="entry name" value="Acyl-CoA_Oxase/DH_mid-dom"/>
</dbReference>
<evidence type="ECO:0000256" key="4">
    <source>
        <dbReference type="ARBA" id="ARBA00022827"/>
    </source>
</evidence>
<evidence type="ECO:0000256" key="8">
    <source>
        <dbReference type="ARBA" id="ARBA00037927"/>
    </source>
</evidence>
<dbReference type="SUPFAM" id="SSF47203">
    <property type="entry name" value="Acyl-CoA dehydrogenase C-terminal domain-like"/>
    <property type="match status" value="1"/>
</dbReference>
<evidence type="ECO:0000256" key="10">
    <source>
        <dbReference type="ARBA" id="ARBA00049493"/>
    </source>
</evidence>
<dbReference type="Gene3D" id="2.40.110.10">
    <property type="entry name" value="Butyryl-CoA Dehydrogenase, subunit A, domain 2"/>
    <property type="match status" value="1"/>
</dbReference>
<evidence type="ECO:0000256" key="5">
    <source>
        <dbReference type="ARBA" id="ARBA00022946"/>
    </source>
</evidence>
<dbReference type="PANTHER" id="PTHR42807">
    <property type="entry name" value="GLUTARYL-COA DEHYDROGENASE, MITOCHONDRIAL"/>
    <property type="match status" value="1"/>
</dbReference>
<evidence type="ECO:0000259" key="13">
    <source>
        <dbReference type="Pfam" id="PF02770"/>
    </source>
</evidence>
<reference evidence="16" key="1">
    <citation type="submission" date="2023-07" db="EMBL/GenBank/DDBJ databases">
        <title>Ancylobacter moscoviensis sp. nov., facultatively methylotrophic bacteria from activated sludge and the reclassification of Starkeya novella (Starkey 1934) Kelly et al. 2000 as Ancylobacter novellus comb. nov., Starkeya koreensis Im et al. 2006 as Ancylobacter koreensis comb.nov., Angulomicrobium tetraedrale Vasil'eva et al. 1986 as Ancylobacter tetraedralis comb. nov., Angulomicrobium amanitiforme Fritz et al. 2004 as Ancylobacter amanitiformis comb. nov. and Methylorhabdus multivorans Doronina et al. 1996 as Ancylobacter multivorans comb. nov. and emended description of the genus Ancylobacter.</title>
        <authorList>
            <person name="Doronina N."/>
            <person name="Chemodurova A."/>
            <person name="Grouzdev D."/>
            <person name="Koziaeva V."/>
            <person name="Shi W."/>
            <person name="Wu L."/>
            <person name="Kaparullina E."/>
        </authorList>
    </citation>
    <scope>NUCLEOTIDE SEQUENCE [LARGE SCALE GENOMIC DNA]</scope>
    <source>
        <strain evidence="16">Jip08</strain>
    </source>
</reference>
<dbReference type="EMBL" id="JALKCG010000005">
    <property type="protein sequence ID" value="MCK0208950.1"/>
    <property type="molecule type" value="Genomic_DNA"/>
</dbReference>
<dbReference type="InterPro" id="IPR006089">
    <property type="entry name" value="Acyl-CoA_DH_CS"/>
</dbReference>
<keyword evidence="4 11" id="KW-0274">FAD</keyword>
<protein>
    <recommendedName>
        <fullName evidence="9">glutaryl-CoA dehydrogenase (ETF)</fullName>
        <ecNumber evidence="9">1.3.8.6</ecNumber>
    </recommendedName>
</protein>
<dbReference type="InterPro" id="IPR036250">
    <property type="entry name" value="AcylCo_DH-like_C"/>
</dbReference>
<dbReference type="InterPro" id="IPR009100">
    <property type="entry name" value="AcylCoA_DH/oxidase_NM_dom_sf"/>
</dbReference>
<dbReference type="SUPFAM" id="SSF56645">
    <property type="entry name" value="Acyl-CoA dehydrogenase NM domain-like"/>
    <property type="match status" value="1"/>
</dbReference>
<evidence type="ECO:0000256" key="11">
    <source>
        <dbReference type="RuleBase" id="RU362125"/>
    </source>
</evidence>
<keyword evidence="5" id="KW-0809">Transit peptide</keyword>
<evidence type="ECO:0000259" key="14">
    <source>
        <dbReference type="Pfam" id="PF02771"/>
    </source>
</evidence>
<evidence type="ECO:0000313" key="16">
    <source>
        <dbReference type="Proteomes" id="UP001202867"/>
    </source>
</evidence>
<comment type="pathway">
    <text evidence="7">Amino-acid metabolism; lysine degradation.</text>
</comment>
<keyword evidence="3 11" id="KW-0285">Flavoprotein</keyword>
<dbReference type="Proteomes" id="UP001202867">
    <property type="component" value="Unassembled WGS sequence"/>
</dbReference>
<dbReference type="Gene3D" id="1.10.540.10">
    <property type="entry name" value="Acyl-CoA dehydrogenase/oxidase, N-terminal domain"/>
    <property type="match status" value="1"/>
</dbReference>
<dbReference type="Gene3D" id="1.20.140.10">
    <property type="entry name" value="Butyryl-CoA Dehydrogenase, subunit A, domain 3"/>
    <property type="match status" value="1"/>
</dbReference>
<dbReference type="InterPro" id="IPR013786">
    <property type="entry name" value="AcylCoA_DH/ox_N"/>
</dbReference>
<dbReference type="InterPro" id="IPR052033">
    <property type="entry name" value="Glutaryl-CoA_DH_mitochondrial"/>
</dbReference>
<name>A0ABT0DNV3_9HYPH</name>
<gene>
    <name evidence="15" type="ORF">MWN33_13015</name>
</gene>
<comment type="catalytic activity">
    <reaction evidence="10">
        <text>glutaryl-CoA + oxidized [electron-transfer flavoprotein] + 2 H(+) = (2E)-butenoyl-CoA + reduced [electron-transfer flavoprotein] + CO2</text>
        <dbReference type="Rhea" id="RHEA:13389"/>
        <dbReference type="Rhea" id="RHEA-COMP:10685"/>
        <dbReference type="Rhea" id="RHEA-COMP:10686"/>
        <dbReference type="ChEBI" id="CHEBI:15378"/>
        <dbReference type="ChEBI" id="CHEBI:16526"/>
        <dbReference type="ChEBI" id="CHEBI:57332"/>
        <dbReference type="ChEBI" id="CHEBI:57378"/>
        <dbReference type="ChEBI" id="CHEBI:57692"/>
        <dbReference type="ChEBI" id="CHEBI:58307"/>
        <dbReference type="EC" id="1.3.8.6"/>
    </reaction>
</comment>
<dbReference type="RefSeq" id="WP_247201363.1">
    <property type="nucleotide sequence ID" value="NZ_JALKCG010000005.1"/>
</dbReference>
<organism evidence="15 16">
    <name type="scientific">Ancylobacter koreensis</name>
    <dbReference type="NCBI Taxonomy" id="266121"/>
    <lineage>
        <taxon>Bacteria</taxon>
        <taxon>Pseudomonadati</taxon>
        <taxon>Pseudomonadota</taxon>
        <taxon>Alphaproteobacteria</taxon>
        <taxon>Hyphomicrobiales</taxon>
        <taxon>Xanthobacteraceae</taxon>
        <taxon>Ancylobacter</taxon>
    </lineage>
</organism>
<dbReference type="CDD" id="cd01151">
    <property type="entry name" value="GCD"/>
    <property type="match status" value="1"/>
</dbReference>
<dbReference type="InterPro" id="IPR037069">
    <property type="entry name" value="AcylCoA_DH/ox_N_sf"/>
</dbReference>
<evidence type="ECO:0000256" key="3">
    <source>
        <dbReference type="ARBA" id="ARBA00022630"/>
    </source>
</evidence>
<comment type="caution">
    <text evidence="15">The sequence shown here is derived from an EMBL/GenBank/DDBJ whole genome shotgun (WGS) entry which is preliminary data.</text>
</comment>
<feature type="domain" description="Acyl-CoA dehydrogenase/oxidase C-terminal" evidence="12">
    <location>
        <begin position="266"/>
        <end position="406"/>
    </location>
</feature>
<dbReference type="Pfam" id="PF02770">
    <property type="entry name" value="Acyl-CoA_dh_M"/>
    <property type="match status" value="1"/>
</dbReference>
<comment type="pathway">
    <text evidence="8">Amino-acid metabolism; tryptophan metabolism.</text>
</comment>
<keyword evidence="6 11" id="KW-0560">Oxidoreductase</keyword>
<dbReference type="Pfam" id="PF00441">
    <property type="entry name" value="Acyl-CoA_dh_1"/>
    <property type="match status" value="1"/>
</dbReference>
<evidence type="ECO:0000256" key="9">
    <source>
        <dbReference type="ARBA" id="ARBA00039033"/>
    </source>
</evidence>
<proteinExistence type="inferred from homology"/>
<dbReference type="PANTHER" id="PTHR42807:SF1">
    <property type="entry name" value="GLUTARYL-COA DEHYDROGENASE, MITOCHONDRIAL"/>
    <property type="match status" value="1"/>
</dbReference>
<evidence type="ECO:0000256" key="6">
    <source>
        <dbReference type="ARBA" id="ARBA00023002"/>
    </source>
</evidence>
<dbReference type="PROSITE" id="PS00072">
    <property type="entry name" value="ACYL_COA_DH_1"/>
    <property type="match status" value="1"/>
</dbReference>
<feature type="domain" description="Acyl-CoA oxidase/dehydrogenase middle" evidence="13">
    <location>
        <begin position="154"/>
        <end position="247"/>
    </location>
</feature>
<comment type="cofactor">
    <cofactor evidence="1 11">
        <name>FAD</name>
        <dbReference type="ChEBI" id="CHEBI:57692"/>
    </cofactor>
</comment>
<evidence type="ECO:0000313" key="15">
    <source>
        <dbReference type="EMBL" id="MCK0208950.1"/>
    </source>
</evidence>
<dbReference type="EC" id="1.3.8.6" evidence="9"/>
<dbReference type="Pfam" id="PF02771">
    <property type="entry name" value="Acyl-CoA_dh_N"/>
    <property type="match status" value="1"/>
</dbReference>
<keyword evidence="16" id="KW-1185">Reference proteome</keyword>
<dbReference type="PIRSF" id="PIRSF016578">
    <property type="entry name" value="HsaA"/>
    <property type="match status" value="1"/>
</dbReference>
<dbReference type="PROSITE" id="PS00073">
    <property type="entry name" value="ACYL_COA_DH_2"/>
    <property type="match status" value="1"/>
</dbReference>
<sequence>MSAAPSSAPAAASASPASSGRRAAFDWADPFDFDGQLSEEERLVRDTARDYAQEKLLPRVTSAFMEERFDREIMTEMGELGLLGPTIPEEYGGAGLGYVCYGLVAREVERVDSGYRSAMSVQSSLVMHPINAYGSEAQKRKFLPKLATGELIGCFGLTEPDAGSDPAGMRTRAEKIDGGYRLTGAKMWITNSPIADVAVVWAKSAAHDDEIRGFLVERGAKGFSTPKIGHKLSLRASITGEIVLDGVEVPEESLLPGVSGLKGPFGCLNRARFGIGWGVIGAAEACYASARQYTLDRKQFGRPLAATQLIQKKLADMATEIALGLQIALRAGRLFDEGALPVETISLLKRNNCGKALDIARQARDMHGGNGISAEFPVMRHMVNLETVNTYEGTHDIHALILGRAITGHQAFF</sequence>
<comment type="similarity">
    <text evidence="2 11">Belongs to the acyl-CoA dehydrogenase family.</text>
</comment>